<organism evidence="2 3">
    <name type="scientific">Leishmania orientalis</name>
    <dbReference type="NCBI Taxonomy" id="2249476"/>
    <lineage>
        <taxon>Eukaryota</taxon>
        <taxon>Discoba</taxon>
        <taxon>Euglenozoa</taxon>
        <taxon>Kinetoplastea</taxon>
        <taxon>Metakinetoplastina</taxon>
        <taxon>Trypanosomatida</taxon>
        <taxon>Trypanosomatidae</taxon>
        <taxon>Leishmaniinae</taxon>
        <taxon>Leishmania</taxon>
    </lineage>
</organism>
<proteinExistence type="predicted"/>
<evidence type="ECO:0000313" key="2">
    <source>
        <dbReference type="EMBL" id="KAG5466112.1"/>
    </source>
</evidence>
<evidence type="ECO:0000256" key="1">
    <source>
        <dbReference type="SAM" id="MobiDB-lite"/>
    </source>
</evidence>
<gene>
    <name evidence="2" type="ORF">LSCM4_01254</name>
</gene>
<dbReference type="GeneID" id="92357245"/>
<feature type="compositionally biased region" description="Low complexity" evidence="1">
    <location>
        <begin position="396"/>
        <end position="405"/>
    </location>
</feature>
<feature type="compositionally biased region" description="Polar residues" evidence="1">
    <location>
        <begin position="710"/>
        <end position="732"/>
    </location>
</feature>
<comment type="caution">
    <text evidence="2">The sequence shown here is derived from an EMBL/GenBank/DDBJ whole genome shotgun (WGS) entry which is preliminary data.</text>
</comment>
<accession>A0A836GEV4</accession>
<reference evidence="3" key="1">
    <citation type="journal article" date="2021" name="Microbiol. Resour. Announc.">
        <title>LGAAP: Leishmaniinae Genome Assembly and Annotation Pipeline.</title>
        <authorList>
            <person name="Almutairi H."/>
            <person name="Urbaniak M.D."/>
            <person name="Bates M.D."/>
            <person name="Jariyapan N."/>
            <person name="Kwakye-Nuako G."/>
            <person name="Thomaz-Soccol V."/>
            <person name="Al-Salem W.S."/>
            <person name="Dillon R.J."/>
            <person name="Bates P.A."/>
            <person name="Gatherer D."/>
        </authorList>
    </citation>
    <scope>NUCLEOTIDE SEQUENCE [LARGE SCALE GENOMIC DNA]</scope>
</reference>
<feature type="region of interest" description="Disordered" evidence="1">
    <location>
        <begin position="776"/>
        <end position="830"/>
    </location>
</feature>
<feature type="region of interest" description="Disordered" evidence="1">
    <location>
        <begin position="911"/>
        <end position="935"/>
    </location>
</feature>
<dbReference type="AlphaFoldDB" id="A0A836GEV4"/>
<dbReference type="Proteomes" id="UP000674143">
    <property type="component" value="Unassembled WGS sequence"/>
</dbReference>
<feature type="compositionally biased region" description="Polar residues" evidence="1">
    <location>
        <begin position="666"/>
        <end position="675"/>
    </location>
</feature>
<dbReference type="EMBL" id="JAFHLR010000035">
    <property type="protein sequence ID" value="KAG5466112.1"/>
    <property type="molecule type" value="Genomic_DNA"/>
</dbReference>
<feature type="compositionally biased region" description="Polar residues" evidence="1">
    <location>
        <begin position="777"/>
        <end position="794"/>
    </location>
</feature>
<dbReference type="RefSeq" id="XP_067059002.1">
    <property type="nucleotide sequence ID" value="XM_067203311.1"/>
</dbReference>
<feature type="region of interest" description="Disordered" evidence="1">
    <location>
        <begin position="949"/>
        <end position="986"/>
    </location>
</feature>
<dbReference type="KEGG" id="loi:92357245"/>
<name>A0A836GEV4_9TRYP</name>
<feature type="region of interest" description="Disordered" evidence="1">
    <location>
        <begin position="72"/>
        <end position="97"/>
    </location>
</feature>
<feature type="region of interest" description="Disordered" evidence="1">
    <location>
        <begin position="288"/>
        <end position="312"/>
    </location>
</feature>
<evidence type="ECO:0000313" key="3">
    <source>
        <dbReference type="Proteomes" id="UP000674143"/>
    </source>
</evidence>
<reference evidence="3" key="2">
    <citation type="journal article" date="2021" name="Sci. Data">
        <title>Chromosome-scale genome sequencing, assembly and annotation of six genomes from subfamily Leishmaniinae.</title>
        <authorList>
            <person name="Almutairi H."/>
            <person name="Urbaniak M.D."/>
            <person name="Bates M.D."/>
            <person name="Jariyapan N."/>
            <person name="Kwakye-Nuako G."/>
            <person name="Thomaz Soccol V."/>
            <person name="Al-Salem W.S."/>
            <person name="Dillon R.J."/>
            <person name="Bates P.A."/>
            <person name="Gatherer D."/>
        </authorList>
    </citation>
    <scope>NUCLEOTIDE SEQUENCE [LARGE SCALE GENOMIC DNA]</scope>
</reference>
<keyword evidence="3" id="KW-1185">Reference proteome</keyword>
<feature type="region of interest" description="Disordered" evidence="1">
    <location>
        <begin position="387"/>
        <end position="412"/>
    </location>
</feature>
<feature type="region of interest" description="Disordered" evidence="1">
    <location>
        <begin position="124"/>
        <end position="217"/>
    </location>
</feature>
<feature type="region of interest" description="Disordered" evidence="1">
    <location>
        <begin position="649"/>
        <end position="753"/>
    </location>
</feature>
<sequence length="1009" mass="104528">MAYAYTDPTCIDYILQRGYDELRRGESQHYRSAEAQYTNHVKELLGNLERYLETCGVRLPNEVQEGTEISAAAAAADAQESEPTAFSVPPRGHSVGTQRVSQGLHIVGSAKCNSDAVNRQEVTISNPSAHMSGHVRSGWGNQETPCEAQHDSGTANSHHVAGSGPVAAGTSTLQSTPLQSDLAPAMSDTSSLPLTTGNQRHPAPDNRSVHATNSESEASILCNSQQATRANAAYSSSSPSMAVDVGADGNAESHIASLVYSGDATGVDSCSVESDSAPIVAIIDSGYGGGNGARSRGRSENATMRSPPAPPKLREYYTGEGARGSSYPIASNAIAAASSVSDASAGATRTAAGLDRWGEFGMFVQSITESRHNSNLASLKGVATAGYPPPEGANSAPAATLPTAAPKEETGGVGASSAPFALVAPSPGATPKLSFQLPHVLSTGTSMTTPPTPVLAVVAGRQMHQQQLNWGGAKVQPPYSPLQVAHGAGSSAVRTLAAAEVGLGSEMAGLEGCQRSSPLSGIVSSPIPLTAVPRRRGVDEASFEVPQVECIPSPPPHSRPTRPACLTGVAVPMQCAASVPLAGHRLRPGGGDGTDSLPLCQRAQRGSVPPHARASAGAVAATAPTVSARSAEKEQLMRRLREVLKRSAYAPSSVQSPAMPSAVAAEQQSSFSKGPTWSVKGKQDGHVAVGSTEAPAPTLVPSPQPPLQSQRMPNDTAPLSSTTRTNGTSDESANMHRSVYPPEPKNGDHRGDAAGGVAWNRSWDFLRSATVAASGCPYTSPSNDISSKPTTSHGVSCGTARPKDAGGDRGSGSSALTRHVHQSKGDFRAQRYVSNSDKDAIMATEPPPHVLRADGGRDLGSCTTASITCARAHTKETIALSQIANAQRHPSSLCAATLSMWPARSTLSHSHPGIAMPDASELDGYPPGRTKSGIGDCSRVEKEKLSAYQRHSVGQKGGLTDVQHPSQRSGEERRSFSTGTAPSHAEKQQLMHRLLIVLNRSNGCALSGT</sequence>
<protein>
    <submittedName>
        <fullName evidence="2">Uncharacterized protein</fullName>
    </submittedName>
</protein>
<feature type="compositionally biased region" description="Polar residues" evidence="1">
    <location>
        <begin position="187"/>
        <end position="199"/>
    </location>
</feature>
<feature type="compositionally biased region" description="Polar residues" evidence="1">
    <location>
        <begin position="169"/>
        <end position="179"/>
    </location>
</feature>